<evidence type="ECO:0000256" key="1">
    <source>
        <dbReference type="SAM" id="Coils"/>
    </source>
</evidence>
<evidence type="ECO:0000313" key="3">
    <source>
        <dbReference type="Proteomes" id="UP001529510"/>
    </source>
</evidence>
<feature type="coiled-coil region" evidence="1">
    <location>
        <begin position="8"/>
        <end position="42"/>
    </location>
</feature>
<comment type="caution">
    <text evidence="2">The sequence shown here is derived from an EMBL/GenBank/DDBJ whole genome shotgun (WGS) entry which is preliminary data.</text>
</comment>
<name>A0ABD0MZV9_CIRMR</name>
<gene>
    <name evidence="2" type="ORF">M9458_050343</name>
</gene>
<protein>
    <submittedName>
        <fullName evidence="2">Uncharacterized protein</fullName>
    </submittedName>
</protein>
<proteinExistence type="predicted"/>
<feature type="non-terminal residue" evidence="2">
    <location>
        <position position="78"/>
    </location>
</feature>
<dbReference type="EMBL" id="JAMKFB020000031">
    <property type="protein sequence ID" value="KAL0154377.1"/>
    <property type="molecule type" value="Genomic_DNA"/>
</dbReference>
<evidence type="ECO:0000313" key="2">
    <source>
        <dbReference type="EMBL" id="KAL0154377.1"/>
    </source>
</evidence>
<keyword evidence="1" id="KW-0175">Coiled coil</keyword>
<dbReference type="Proteomes" id="UP001529510">
    <property type="component" value="Unassembled WGS sequence"/>
</dbReference>
<feature type="non-terminal residue" evidence="2">
    <location>
        <position position="1"/>
    </location>
</feature>
<keyword evidence="3" id="KW-1185">Reference proteome</keyword>
<dbReference type="AlphaFoldDB" id="A0ABD0MZV9"/>
<reference evidence="2 3" key="1">
    <citation type="submission" date="2024-05" db="EMBL/GenBank/DDBJ databases">
        <title>Genome sequencing and assembly of Indian major carp, Cirrhinus mrigala (Hamilton, 1822).</title>
        <authorList>
            <person name="Mohindra V."/>
            <person name="Chowdhury L.M."/>
            <person name="Lal K."/>
            <person name="Jena J.K."/>
        </authorList>
    </citation>
    <scope>NUCLEOTIDE SEQUENCE [LARGE SCALE GENOMIC DNA]</scope>
    <source>
        <strain evidence="2">CM1030</strain>
        <tissue evidence="2">Blood</tissue>
    </source>
</reference>
<sequence length="78" mass="9414">RCVLEEKISRCEFDLNEAELKSQQLQKRIKELEEKRHTHDDRHSKLMEVRVCELEQCVSEERSSSDAIMKRLERGREQ</sequence>
<accession>A0ABD0MZV9</accession>
<organism evidence="2 3">
    <name type="scientific">Cirrhinus mrigala</name>
    <name type="common">Mrigala</name>
    <dbReference type="NCBI Taxonomy" id="683832"/>
    <lineage>
        <taxon>Eukaryota</taxon>
        <taxon>Metazoa</taxon>
        <taxon>Chordata</taxon>
        <taxon>Craniata</taxon>
        <taxon>Vertebrata</taxon>
        <taxon>Euteleostomi</taxon>
        <taxon>Actinopterygii</taxon>
        <taxon>Neopterygii</taxon>
        <taxon>Teleostei</taxon>
        <taxon>Ostariophysi</taxon>
        <taxon>Cypriniformes</taxon>
        <taxon>Cyprinidae</taxon>
        <taxon>Labeoninae</taxon>
        <taxon>Labeonini</taxon>
        <taxon>Cirrhinus</taxon>
    </lineage>
</organism>